<keyword evidence="2" id="KW-1185">Reference proteome</keyword>
<proteinExistence type="predicted"/>
<comment type="caution">
    <text evidence="1">The sequence shown here is derived from an EMBL/GenBank/DDBJ whole genome shotgun (WGS) entry which is preliminary data.</text>
</comment>
<protein>
    <submittedName>
        <fullName evidence="1">Uncharacterized protein</fullName>
    </submittedName>
</protein>
<evidence type="ECO:0000313" key="2">
    <source>
        <dbReference type="Proteomes" id="UP001652442"/>
    </source>
</evidence>
<organism evidence="1 2">
    <name type="scientific">Brotonthovivens ammoniilytica</name>
    <dbReference type="NCBI Taxonomy" id="2981725"/>
    <lineage>
        <taxon>Bacteria</taxon>
        <taxon>Bacillati</taxon>
        <taxon>Bacillota</taxon>
        <taxon>Clostridia</taxon>
        <taxon>Lachnospirales</taxon>
        <taxon>Lachnospiraceae</taxon>
        <taxon>Brotonthovivens</taxon>
    </lineage>
</organism>
<evidence type="ECO:0000313" key="1">
    <source>
        <dbReference type="EMBL" id="MCU6762477.1"/>
    </source>
</evidence>
<reference evidence="1 2" key="1">
    <citation type="journal article" date="2021" name="ISME Commun">
        <title>Automated analysis of genomic sequences facilitates high-throughput and comprehensive description of bacteria.</title>
        <authorList>
            <person name="Hitch T.C.A."/>
        </authorList>
    </citation>
    <scope>NUCLEOTIDE SEQUENCE [LARGE SCALE GENOMIC DNA]</scope>
    <source>
        <strain evidence="1 2">Sanger_109</strain>
    </source>
</reference>
<dbReference type="EMBL" id="JAOQJQ010000003">
    <property type="protein sequence ID" value="MCU6762477.1"/>
    <property type="molecule type" value="Genomic_DNA"/>
</dbReference>
<sequence length="66" mass="7443">MKKFLKAVLALGIIGYIGYKVYKYFTKEPEYQEFDDNTDGVEFDVEAEAEESLADKIKAAAKKITG</sequence>
<dbReference type="RefSeq" id="WP_158425179.1">
    <property type="nucleotide sequence ID" value="NZ_JAOQJQ010000003.1"/>
</dbReference>
<accession>A0ABT2TK43</accession>
<gene>
    <name evidence="1" type="ORF">OCV88_09035</name>
</gene>
<name>A0ABT2TK43_9FIRM</name>
<dbReference type="Proteomes" id="UP001652442">
    <property type="component" value="Unassembled WGS sequence"/>
</dbReference>